<evidence type="ECO:0000313" key="3">
    <source>
        <dbReference type="EMBL" id="GJT42529.1"/>
    </source>
</evidence>
<accession>A0ABQ5DUH4</accession>
<evidence type="ECO:0000259" key="2">
    <source>
        <dbReference type="Pfam" id="PF03732"/>
    </source>
</evidence>
<dbReference type="EMBL" id="BQNB010015653">
    <property type="protein sequence ID" value="GJT42529.1"/>
    <property type="molecule type" value="Genomic_DNA"/>
</dbReference>
<name>A0ABQ5DUH4_9ASTR</name>
<keyword evidence="4" id="KW-1185">Reference proteome</keyword>
<reference evidence="3" key="2">
    <citation type="submission" date="2022-01" db="EMBL/GenBank/DDBJ databases">
        <authorList>
            <person name="Yamashiro T."/>
            <person name="Shiraishi A."/>
            <person name="Satake H."/>
            <person name="Nakayama K."/>
        </authorList>
    </citation>
    <scope>NUCLEOTIDE SEQUENCE</scope>
</reference>
<protein>
    <recommendedName>
        <fullName evidence="2">Retrotransposon gag domain-containing protein</fullName>
    </recommendedName>
</protein>
<gene>
    <name evidence="3" type="ORF">Tco_0951244</name>
</gene>
<sequence length="278" mass="32265">MSTHEQITNNPTSAVRNTGGRNGPQGLEEPMSDEVLREMCDKNYHQLLPLIAEKMQKEKEQKDKLNAVKARLIYGEESGVKIRSHEESRYSESKTPTARTEPRRRRGDRRGVFNSWEERSQLPPARPIGVNKRENRLVRPANIAERKIERNPFTPRIRHFSLPRTRMPSHVKTYDESGDPEDHLKLFQSAAKTEGWAMPIWCHMFNSTLTGNARVWFDKLPKESIDSYEDLRTALGKLSSQQSTSRIPIKKRDTSQQQKKTENLRNFMERYTGRSPGH</sequence>
<comment type="caution">
    <text evidence="3">The sequence shown here is derived from an EMBL/GenBank/DDBJ whole genome shotgun (WGS) entry which is preliminary data.</text>
</comment>
<proteinExistence type="predicted"/>
<feature type="compositionally biased region" description="Basic and acidic residues" evidence="1">
    <location>
        <begin position="250"/>
        <end position="272"/>
    </location>
</feature>
<dbReference type="Pfam" id="PF03732">
    <property type="entry name" value="Retrotrans_gag"/>
    <property type="match status" value="1"/>
</dbReference>
<dbReference type="Proteomes" id="UP001151760">
    <property type="component" value="Unassembled WGS sequence"/>
</dbReference>
<dbReference type="PANTHER" id="PTHR33223:SF11">
    <property type="entry name" value="ELEMENT PROTEIN, PUTATIVE-RELATED"/>
    <property type="match status" value="1"/>
</dbReference>
<feature type="compositionally biased region" description="Polar residues" evidence="1">
    <location>
        <begin position="1"/>
        <end position="16"/>
    </location>
</feature>
<feature type="region of interest" description="Disordered" evidence="1">
    <location>
        <begin position="83"/>
        <end position="130"/>
    </location>
</feature>
<dbReference type="PANTHER" id="PTHR33223">
    <property type="entry name" value="CCHC-TYPE DOMAIN-CONTAINING PROTEIN"/>
    <property type="match status" value="1"/>
</dbReference>
<feature type="region of interest" description="Disordered" evidence="1">
    <location>
        <begin position="239"/>
        <end position="278"/>
    </location>
</feature>
<feature type="region of interest" description="Disordered" evidence="1">
    <location>
        <begin position="1"/>
        <end position="33"/>
    </location>
</feature>
<feature type="domain" description="Retrotransposon gag" evidence="2">
    <location>
        <begin position="204"/>
        <end position="271"/>
    </location>
</feature>
<reference evidence="3" key="1">
    <citation type="journal article" date="2022" name="Int. J. Mol. Sci.">
        <title>Draft Genome of Tanacetum Coccineum: Genomic Comparison of Closely Related Tanacetum-Family Plants.</title>
        <authorList>
            <person name="Yamashiro T."/>
            <person name="Shiraishi A."/>
            <person name="Nakayama K."/>
            <person name="Satake H."/>
        </authorList>
    </citation>
    <scope>NUCLEOTIDE SEQUENCE</scope>
</reference>
<evidence type="ECO:0000313" key="4">
    <source>
        <dbReference type="Proteomes" id="UP001151760"/>
    </source>
</evidence>
<organism evidence="3 4">
    <name type="scientific">Tanacetum coccineum</name>
    <dbReference type="NCBI Taxonomy" id="301880"/>
    <lineage>
        <taxon>Eukaryota</taxon>
        <taxon>Viridiplantae</taxon>
        <taxon>Streptophyta</taxon>
        <taxon>Embryophyta</taxon>
        <taxon>Tracheophyta</taxon>
        <taxon>Spermatophyta</taxon>
        <taxon>Magnoliopsida</taxon>
        <taxon>eudicotyledons</taxon>
        <taxon>Gunneridae</taxon>
        <taxon>Pentapetalae</taxon>
        <taxon>asterids</taxon>
        <taxon>campanulids</taxon>
        <taxon>Asterales</taxon>
        <taxon>Asteraceae</taxon>
        <taxon>Asteroideae</taxon>
        <taxon>Anthemideae</taxon>
        <taxon>Anthemidinae</taxon>
        <taxon>Tanacetum</taxon>
    </lineage>
</organism>
<feature type="compositionally biased region" description="Basic and acidic residues" evidence="1">
    <location>
        <begin position="83"/>
        <end position="92"/>
    </location>
</feature>
<evidence type="ECO:0000256" key="1">
    <source>
        <dbReference type="SAM" id="MobiDB-lite"/>
    </source>
</evidence>
<dbReference type="InterPro" id="IPR005162">
    <property type="entry name" value="Retrotrans_gag_dom"/>
</dbReference>